<comment type="caution">
    <text evidence="1">The sequence shown here is derived from an EMBL/GenBank/DDBJ whole genome shotgun (WGS) entry which is preliminary data.</text>
</comment>
<sequence length="57" mass="6003">MAWTTADGSTAAVCSAHVSSVAGFFRLLEGDFPEPGTMRAIAEYNVGRTLTLLRNAA</sequence>
<dbReference type="RefSeq" id="WP_381082442.1">
    <property type="nucleotide sequence ID" value="NZ_JBHUDX010000033.1"/>
</dbReference>
<name>A0ABW4IS49_9ACTN</name>
<gene>
    <name evidence="1" type="ORF">ACFSL4_14410</name>
</gene>
<proteinExistence type="predicted"/>
<accession>A0ABW4IS49</accession>
<reference evidence="2" key="1">
    <citation type="journal article" date="2019" name="Int. J. Syst. Evol. Microbiol.">
        <title>The Global Catalogue of Microorganisms (GCM) 10K type strain sequencing project: providing services to taxonomists for standard genome sequencing and annotation.</title>
        <authorList>
            <consortium name="The Broad Institute Genomics Platform"/>
            <consortium name="The Broad Institute Genome Sequencing Center for Infectious Disease"/>
            <person name="Wu L."/>
            <person name="Ma J."/>
        </authorList>
    </citation>
    <scope>NUCLEOTIDE SEQUENCE [LARGE SCALE GENOMIC DNA]</scope>
    <source>
        <strain evidence="2">CGMCC 1.12470</strain>
    </source>
</reference>
<keyword evidence="2" id="KW-1185">Reference proteome</keyword>
<dbReference type="EMBL" id="JBHUDX010000033">
    <property type="protein sequence ID" value="MFD1659364.1"/>
    <property type="molecule type" value="Genomic_DNA"/>
</dbReference>
<evidence type="ECO:0000313" key="1">
    <source>
        <dbReference type="EMBL" id="MFD1659364.1"/>
    </source>
</evidence>
<evidence type="ECO:0000313" key="2">
    <source>
        <dbReference type="Proteomes" id="UP001597261"/>
    </source>
</evidence>
<protein>
    <submittedName>
        <fullName evidence="1">Uncharacterized protein</fullName>
    </submittedName>
</protein>
<organism evidence="1 2">
    <name type="scientific">Streptomyces caeni</name>
    <dbReference type="NCBI Taxonomy" id="2307231"/>
    <lineage>
        <taxon>Bacteria</taxon>
        <taxon>Bacillati</taxon>
        <taxon>Actinomycetota</taxon>
        <taxon>Actinomycetes</taxon>
        <taxon>Kitasatosporales</taxon>
        <taxon>Streptomycetaceae</taxon>
        <taxon>Streptomyces</taxon>
    </lineage>
</organism>
<dbReference type="Proteomes" id="UP001597261">
    <property type="component" value="Unassembled WGS sequence"/>
</dbReference>